<keyword evidence="2" id="KW-0539">Nucleus</keyword>
<evidence type="ECO:0000313" key="7">
    <source>
        <dbReference type="Proteomes" id="UP000812440"/>
    </source>
</evidence>
<evidence type="ECO:0000256" key="1">
    <source>
        <dbReference type="ARBA" id="ARBA00004123"/>
    </source>
</evidence>
<comment type="subcellular location">
    <subcellularLocation>
        <location evidence="1">Nucleus</location>
    </subcellularLocation>
</comment>
<evidence type="ECO:0000313" key="6">
    <source>
        <dbReference type="EMBL" id="KAG8430395.1"/>
    </source>
</evidence>
<comment type="caution">
    <text evidence="6">The sequence shown here is derived from an EMBL/GenBank/DDBJ whole genome shotgun (WGS) entry which is preliminary data.</text>
</comment>
<dbReference type="InterPro" id="IPR029071">
    <property type="entry name" value="Ubiquitin-like_domsf"/>
</dbReference>
<dbReference type="AlphaFoldDB" id="A0A8T2IBG3"/>
<feature type="domain" description="Rad60/SUMO-like" evidence="5">
    <location>
        <begin position="11"/>
        <end position="79"/>
    </location>
</feature>
<dbReference type="EMBL" id="JAACNH010001038">
    <property type="protein sequence ID" value="KAG8430395.1"/>
    <property type="molecule type" value="Genomic_DNA"/>
</dbReference>
<keyword evidence="7" id="KW-1185">Reference proteome</keyword>
<protein>
    <recommendedName>
        <fullName evidence="3">NFATC2-interacting protein</fullName>
    </recommendedName>
    <alternativeName>
        <fullName evidence="4">Nuclear factor of activated T-cells, cytoplasmic 2-interacting protein</fullName>
    </alternativeName>
</protein>
<dbReference type="SUPFAM" id="SSF54236">
    <property type="entry name" value="Ubiquitin-like"/>
    <property type="match status" value="1"/>
</dbReference>
<evidence type="ECO:0000256" key="4">
    <source>
        <dbReference type="ARBA" id="ARBA00042764"/>
    </source>
</evidence>
<feature type="non-terminal residue" evidence="6">
    <location>
        <position position="80"/>
    </location>
</feature>
<dbReference type="InterPro" id="IPR022617">
    <property type="entry name" value="Rad60/SUMO-like_dom"/>
</dbReference>
<evidence type="ECO:0000259" key="5">
    <source>
        <dbReference type="Pfam" id="PF11976"/>
    </source>
</evidence>
<proteinExistence type="predicted"/>
<dbReference type="PANTHER" id="PTHR47187:SF1">
    <property type="entry name" value="NFATC2-INTERACTING PROTEIN"/>
    <property type="match status" value="1"/>
</dbReference>
<dbReference type="GO" id="GO:0045944">
    <property type="term" value="P:positive regulation of transcription by RNA polymerase II"/>
    <property type="evidence" value="ECO:0007669"/>
    <property type="project" value="TreeGrafter"/>
</dbReference>
<gene>
    <name evidence="6" type="ORF">GDO86_017894</name>
</gene>
<dbReference type="GO" id="GO:0005634">
    <property type="term" value="C:nucleus"/>
    <property type="evidence" value="ECO:0007669"/>
    <property type="project" value="UniProtKB-SubCell"/>
</dbReference>
<dbReference type="Pfam" id="PF11976">
    <property type="entry name" value="Rad60-SLD"/>
    <property type="match status" value="1"/>
</dbReference>
<dbReference type="Gene3D" id="3.10.20.90">
    <property type="entry name" value="Phosphatidylinositol 3-kinase Catalytic Subunit, Chain A, domain 1"/>
    <property type="match status" value="1"/>
</dbReference>
<evidence type="ECO:0000256" key="3">
    <source>
        <dbReference type="ARBA" id="ARBA00039921"/>
    </source>
</evidence>
<name>A0A8T2IBG3_9PIPI</name>
<dbReference type="Proteomes" id="UP000812440">
    <property type="component" value="Unassembled WGS sequence"/>
</dbReference>
<accession>A0A8T2IBG3</accession>
<reference evidence="6" key="1">
    <citation type="thesis" date="2020" institute="ProQuest LLC" country="789 East Eisenhower Parkway, Ann Arbor, MI, USA">
        <title>Comparative Genomics and Chromosome Evolution.</title>
        <authorList>
            <person name="Mudd A.B."/>
        </authorList>
    </citation>
    <scope>NUCLEOTIDE SEQUENCE</scope>
    <source>
        <strain evidence="6">Female2</strain>
        <tissue evidence="6">Blood</tissue>
    </source>
</reference>
<dbReference type="OrthoDB" id="442921at2759"/>
<sequence>EKSGSRGKICLKIQGKEKNSNVSLMVGKGEPLQSLMDQYRAAMGLTLKEKLSFFFEGQRLKGKHSSRRLGLESDDIIEVW</sequence>
<evidence type="ECO:0000256" key="2">
    <source>
        <dbReference type="ARBA" id="ARBA00023242"/>
    </source>
</evidence>
<organism evidence="6 7">
    <name type="scientific">Hymenochirus boettgeri</name>
    <name type="common">Congo dwarf clawed frog</name>
    <dbReference type="NCBI Taxonomy" id="247094"/>
    <lineage>
        <taxon>Eukaryota</taxon>
        <taxon>Metazoa</taxon>
        <taxon>Chordata</taxon>
        <taxon>Craniata</taxon>
        <taxon>Vertebrata</taxon>
        <taxon>Euteleostomi</taxon>
        <taxon>Amphibia</taxon>
        <taxon>Batrachia</taxon>
        <taxon>Anura</taxon>
        <taxon>Pipoidea</taxon>
        <taxon>Pipidae</taxon>
        <taxon>Pipinae</taxon>
        <taxon>Hymenochirus</taxon>
    </lineage>
</organism>
<dbReference type="PANTHER" id="PTHR47187">
    <property type="entry name" value="NFATC2-INTERACTING PROTEIN"/>
    <property type="match status" value="1"/>
</dbReference>
<feature type="non-terminal residue" evidence="6">
    <location>
        <position position="1"/>
    </location>
</feature>
<dbReference type="InterPro" id="IPR052324">
    <property type="entry name" value="NFATC2-Int_DNA_Repair"/>
</dbReference>